<comment type="similarity">
    <text evidence="2">Belongs to the mitochondrion-specific ribosomal protein mS26 family.</text>
</comment>
<evidence type="ECO:0000313" key="10">
    <source>
        <dbReference type="Proteomes" id="UP000183832"/>
    </source>
</evidence>
<keyword evidence="3" id="KW-0809">Transit peptide</keyword>
<name>A0A1J1ISG0_9DIPT</name>
<reference evidence="9 10" key="1">
    <citation type="submission" date="2015-04" db="EMBL/GenBank/DDBJ databases">
        <authorList>
            <person name="Syromyatnikov M.Y."/>
            <person name="Popov V.N."/>
        </authorList>
    </citation>
    <scope>NUCLEOTIDE SEQUENCE [LARGE SCALE GENOMIC DNA]</scope>
</reference>
<gene>
    <name evidence="9" type="ORF">CLUMA_CG015061</name>
</gene>
<keyword evidence="6" id="KW-0687">Ribonucleoprotein</keyword>
<evidence type="ECO:0000256" key="6">
    <source>
        <dbReference type="ARBA" id="ARBA00023274"/>
    </source>
</evidence>
<evidence type="ECO:0000256" key="2">
    <source>
        <dbReference type="ARBA" id="ARBA00009672"/>
    </source>
</evidence>
<comment type="subcellular location">
    <subcellularLocation>
        <location evidence="1">Mitochondrion</location>
    </subcellularLocation>
</comment>
<proteinExistence type="inferred from homology"/>
<dbReference type="OrthoDB" id="5988811at2759"/>
<protein>
    <recommendedName>
        <fullName evidence="7">Small ribosomal subunit protein mS26</fullName>
    </recommendedName>
    <alternativeName>
        <fullName evidence="8">28S ribosomal protein S26, mitochondrial</fullName>
    </alternativeName>
</protein>
<dbReference type="EMBL" id="CVRI01000057">
    <property type="protein sequence ID" value="CRL02046.1"/>
    <property type="molecule type" value="Genomic_DNA"/>
</dbReference>
<dbReference type="STRING" id="568069.A0A1J1ISG0"/>
<keyword evidence="4" id="KW-0689">Ribosomal protein</keyword>
<evidence type="ECO:0000313" key="9">
    <source>
        <dbReference type="EMBL" id="CRL02046.1"/>
    </source>
</evidence>
<evidence type="ECO:0000256" key="3">
    <source>
        <dbReference type="ARBA" id="ARBA00022946"/>
    </source>
</evidence>
<dbReference type="PANTHER" id="PTHR21035">
    <property type="entry name" value="28S RIBOSOMAL PROTEIN S26, MITOCHONDRIAL"/>
    <property type="match status" value="1"/>
</dbReference>
<evidence type="ECO:0000256" key="4">
    <source>
        <dbReference type="ARBA" id="ARBA00022980"/>
    </source>
</evidence>
<organism evidence="9 10">
    <name type="scientific">Clunio marinus</name>
    <dbReference type="NCBI Taxonomy" id="568069"/>
    <lineage>
        <taxon>Eukaryota</taxon>
        <taxon>Metazoa</taxon>
        <taxon>Ecdysozoa</taxon>
        <taxon>Arthropoda</taxon>
        <taxon>Hexapoda</taxon>
        <taxon>Insecta</taxon>
        <taxon>Pterygota</taxon>
        <taxon>Neoptera</taxon>
        <taxon>Endopterygota</taxon>
        <taxon>Diptera</taxon>
        <taxon>Nematocera</taxon>
        <taxon>Chironomoidea</taxon>
        <taxon>Chironomidae</taxon>
        <taxon>Clunio</taxon>
    </lineage>
</organism>
<keyword evidence="5" id="KW-0496">Mitochondrion</keyword>
<evidence type="ECO:0000256" key="8">
    <source>
        <dbReference type="ARBA" id="ARBA00035344"/>
    </source>
</evidence>
<dbReference type="Proteomes" id="UP000183832">
    <property type="component" value="Unassembled WGS sequence"/>
</dbReference>
<keyword evidence="10" id="KW-1185">Reference proteome</keyword>
<dbReference type="GO" id="GO:0005763">
    <property type="term" value="C:mitochondrial small ribosomal subunit"/>
    <property type="evidence" value="ECO:0007669"/>
    <property type="project" value="InterPro"/>
</dbReference>
<dbReference type="Pfam" id="PF14943">
    <property type="entry name" value="MRP-S26"/>
    <property type="match status" value="1"/>
</dbReference>
<dbReference type="AlphaFoldDB" id="A0A1J1ISG0"/>
<dbReference type="InterPro" id="IPR026140">
    <property type="entry name" value="Ribosomal_mS26"/>
</dbReference>
<evidence type="ECO:0000256" key="5">
    <source>
        <dbReference type="ARBA" id="ARBA00023128"/>
    </source>
</evidence>
<sequence length="217" mass="25601">MLRNLLGKTTIDSLSANGFNISYNPVCVQSVRWRRKPRWIPKAKTKIFRIPNHKPLLPEETHEWLRINNNYKLQMNSVRAFFREEVMNKKKLIAQGQTPADEEAEFERCKSINDEWNQEIANIRDARYARIMKKRCEKLETSLDHLERIKELQMTKIEERVRIQKEKSTTFITRKNIDQAIEHALSNQVDFNFSIDLQGNIYKGDEKPGSVAKKEAN</sequence>
<dbReference type="PANTHER" id="PTHR21035:SF2">
    <property type="entry name" value="SMALL RIBOSOMAL SUBUNIT PROTEIN MS26"/>
    <property type="match status" value="1"/>
</dbReference>
<evidence type="ECO:0000256" key="1">
    <source>
        <dbReference type="ARBA" id="ARBA00004173"/>
    </source>
</evidence>
<accession>A0A1J1ISG0</accession>
<evidence type="ECO:0000256" key="7">
    <source>
        <dbReference type="ARBA" id="ARBA00035138"/>
    </source>
</evidence>